<dbReference type="InterPro" id="IPR036390">
    <property type="entry name" value="WH_DNA-bd_sf"/>
</dbReference>
<dbReference type="GO" id="GO:0008541">
    <property type="term" value="C:proteasome regulatory particle, lid subcomplex"/>
    <property type="evidence" value="ECO:0007669"/>
    <property type="project" value="TreeGrafter"/>
</dbReference>
<name>A0A3L6Q691_PANMI</name>
<evidence type="ECO:0000313" key="4">
    <source>
        <dbReference type="EMBL" id="RLM73193.1"/>
    </source>
</evidence>
<dbReference type="InterPro" id="IPR035298">
    <property type="entry name" value="PSMD13"/>
</dbReference>
<dbReference type="Pfam" id="PF22037">
    <property type="entry name" value="PSD13_N"/>
    <property type="match status" value="2"/>
</dbReference>
<dbReference type="PANTHER" id="PTHR10539">
    <property type="entry name" value="26S PROTEASOME NON-ATPASE REGULATORY SUBUNIT 13"/>
    <property type="match status" value="1"/>
</dbReference>
<dbReference type="GO" id="GO:0006511">
    <property type="term" value="P:ubiquitin-dependent protein catabolic process"/>
    <property type="evidence" value="ECO:0007669"/>
    <property type="project" value="TreeGrafter"/>
</dbReference>
<dbReference type="Pfam" id="PF01399">
    <property type="entry name" value="PCI"/>
    <property type="match status" value="1"/>
</dbReference>
<comment type="caution">
    <text evidence="4">The sequence shown here is derived from an EMBL/GenBank/DDBJ whole genome shotgun (WGS) entry which is preliminary data.</text>
</comment>
<dbReference type="Proteomes" id="UP000275267">
    <property type="component" value="Unassembled WGS sequence"/>
</dbReference>
<dbReference type="SUPFAM" id="SSF46785">
    <property type="entry name" value="Winged helix' DNA-binding domain"/>
    <property type="match status" value="1"/>
</dbReference>
<dbReference type="PANTHER" id="PTHR10539:SF3">
    <property type="entry name" value="PCI DOMAIN-CONTAINING PROTEIN"/>
    <property type="match status" value="1"/>
</dbReference>
<evidence type="ECO:0000256" key="2">
    <source>
        <dbReference type="ARBA" id="ARBA00022942"/>
    </source>
</evidence>
<dbReference type="GO" id="GO:0005198">
    <property type="term" value="F:structural molecule activity"/>
    <property type="evidence" value="ECO:0007669"/>
    <property type="project" value="TreeGrafter"/>
</dbReference>
<dbReference type="GO" id="GO:0005829">
    <property type="term" value="C:cytosol"/>
    <property type="evidence" value="ECO:0007669"/>
    <property type="project" value="TreeGrafter"/>
</dbReference>
<dbReference type="OrthoDB" id="1093at2759"/>
<feature type="domain" description="PCI" evidence="3">
    <location>
        <begin position="82"/>
        <end position="261"/>
    </location>
</feature>
<evidence type="ECO:0000259" key="3">
    <source>
        <dbReference type="PROSITE" id="PS50250"/>
    </source>
</evidence>
<accession>A0A3L6Q691</accession>
<evidence type="ECO:0000313" key="5">
    <source>
        <dbReference type="Proteomes" id="UP000275267"/>
    </source>
</evidence>
<keyword evidence="2" id="KW-0647">Proteasome</keyword>
<dbReference type="InterPro" id="IPR054179">
    <property type="entry name" value="PSD13_N"/>
</dbReference>
<dbReference type="STRING" id="4540.A0A3L6Q691"/>
<sequence length="341" mass="38723">MAGDALIQLYNHFISDFETKINLLKFAHFTVVVSRQYLDKDAGINYLEGVVSKLRDTREARVEEPILYVKMQIATFLLEKGNQKGCEKLLEEGKTTLDGMVHVDPSVHGTYYWSLAFDLSLAALLGENVYNFGELLAHPIIRSLLGTQAEWIFHMLQAFNSGKVALYQELCKAHNTALRAQPALVQNERKLLEKINILCLMEIIFSRSSENRTIPLKAIAERTRLSVEDVEYLLMKSLSARLIEGIIDQVDGTVHVSWVQPRVLGIDQVKCFRDRLDTWVGKHWKGPNTGMSTVFCPKKEEDCCVAAVRALRRPRWVLWDWEAEDVDAHQSAPPATARLIA</sequence>
<comment type="similarity">
    <text evidence="1">Belongs to the proteasome subunit S11 family.</text>
</comment>
<protein>
    <recommendedName>
        <fullName evidence="3">PCI domain-containing protein</fullName>
    </recommendedName>
</protein>
<gene>
    <name evidence="4" type="ORF">C2845_PM15G20490</name>
</gene>
<dbReference type="AlphaFoldDB" id="A0A3L6Q691"/>
<dbReference type="SMART" id="SM00088">
    <property type="entry name" value="PINT"/>
    <property type="match status" value="1"/>
</dbReference>
<keyword evidence="5" id="KW-1185">Reference proteome</keyword>
<dbReference type="PROSITE" id="PS50250">
    <property type="entry name" value="PCI"/>
    <property type="match status" value="1"/>
</dbReference>
<evidence type="ECO:0000256" key="1">
    <source>
        <dbReference type="ARBA" id="ARBA00006207"/>
    </source>
</evidence>
<dbReference type="GO" id="GO:0005634">
    <property type="term" value="C:nucleus"/>
    <property type="evidence" value="ECO:0007669"/>
    <property type="project" value="TreeGrafter"/>
</dbReference>
<organism evidence="4 5">
    <name type="scientific">Panicum miliaceum</name>
    <name type="common">Proso millet</name>
    <name type="synonym">Broomcorn millet</name>
    <dbReference type="NCBI Taxonomy" id="4540"/>
    <lineage>
        <taxon>Eukaryota</taxon>
        <taxon>Viridiplantae</taxon>
        <taxon>Streptophyta</taxon>
        <taxon>Embryophyta</taxon>
        <taxon>Tracheophyta</taxon>
        <taxon>Spermatophyta</taxon>
        <taxon>Magnoliopsida</taxon>
        <taxon>Liliopsida</taxon>
        <taxon>Poales</taxon>
        <taxon>Poaceae</taxon>
        <taxon>PACMAD clade</taxon>
        <taxon>Panicoideae</taxon>
        <taxon>Panicodae</taxon>
        <taxon>Paniceae</taxon>
        <taxon>Panicinae</taxon>
        <taxon>Panicum</taxon>
        <taxon>Panicum sect. Panicum</taxon>
    </lineage>
</organism>
<dbReference type="InterPro" id="IPR000717">
    <property type="entry name" value="PCI_dom"/>
</dbReference>
<proteinExistence type="inferred from homology"/>
<dbReference type="EMBL" id="PQIB02000013">
    <property type="protein sequence ID" value="RLM73193.1"/>
    <property type="molecule type" value="Genomic_DNA"/>
</dbReference>
<reference evidence="5" key="1">
    <citation type="journal article" date="2019" name="Nat. Commun.">
        <title>The genome of broomcorn millet.</title>
        <authorList>
            <person name="Zou C."/>
            <person name="Miki D."/>
            <person name="Li D."/>
            <person name="Tang Q."/>
            <person name="Xiao L."/>
            <person name="Rajput S."/>
            <person name="Deng P."/>
            <person name="Jia W."/>
            <person name="Huang R."/>
            <person name="Zhang M."/>
            <person name="Sun Y."/>
            <person name="Hu J."/>
            <person name="Fu X."/>
            <person name="Schnable P.S."/>
            <person name="Li F."/>
            <person name="Zhang H."/>
            <person name="Feng B."/>
            <person name="Zhu X."/>
            <person name="Liu R."/>
            <person name="Schnable J.C."/>
            <person name="Zhu J.-K."/>
            <person name="Zhang H."/>
        </authorList>
    </citation>
    <scope>NUCLEOTIDE SEQUENCE [LARGE SCALE GENOMIC DNA]</scope>
</reference>